<feature type="non-terminal residue" evidence="1">
    <location>
        <position position="154"/>
    </location>
</feature>
<name>A0ABN9U8Q5_9DINO</name>
<protein>
    <recommendedName>
        <fullName evidence="3">Endonuclease/exonuclease/phosphatase domain-containing protein</fullName>
    </recommendedName>
</protein>
<dbReference type="EMBL" id="CAUYUJ010015506">
    <property type="protein sequence ID" value="CAK0854950.1"/>
    <property type="molecule type" value="Genomic_DNA"/>
</dbReference>
<reference evidence="1" key="1">
    <citation type="submission" date="2023-10" db="EMBL/GenBank/DDBJ databases">
        <authorList>
            <person name="Chen Y."/>
            <person name="Shah S."/>
            <person name="Dougan E. K."/>
            <person name="Thang M."/>
            <person name="Chan C."/>
        </authorList>
    </citation>
    <scope>NUCLEOTIDE SEQUENCE [LARGE SCALE GENOMIC DNA]</scope>
</reference>
<keyword evidence="2" id="KW-1185">Reference proteome</keyword>
<feature type="non-terminal residue" evidence="1">
    <location>
        <position position="1"/>
    </location>
</feature>
<gene>
    <name evidence="1" type="ORF">PCOR1329_LOCUS45822</name>
</gene>
<evidence type="ECO:0008006" key="3">
    <source>
        <dbReference type="Google" id="ProtNLM"/>
    </source>
</evidence>
<accession>A0ABN9U8Q5</accession>
<comment type="caution">
    <text evidence="1">The sequence shown here is derived from an EMBL/GenBank/DDBJ whole genome shotgun (WGS) entry which is preliminary data.</text>
</comment>
<evidence type="ECO:0000313" key="2">
    <source>
        <dbReference type="Proteomes" id="UP001189429"/>
    </source>
</evidence>
<sequence length="154" mass="17142">PGVGLNALNYHTLRDLAGRLREHGCPHVVGGDFNVTKSELEKRGVLRHFEGRVVDALEATRVQVQRSVDMSIVSQALEVIGIQVVSGSPVYPHRPVLLNLKATRQPPWIRPFDVPKPFPQARPAGCLREDPAPRWRSVRDRLAQVLDVIPDIIA</sequence>
<organism evidence="1 2">
    <name type="scientific">Prorocentrum cordatum</name>
    <dbReference type="NCBI Taxonomy" id="2364126"/>
    <lineage>
        <taxon>Eukaryota</taxon>
        <taxon>Sar</taxon>
        <taxon>Alveolata</taxon>
        <taxon>Dinophyceae</taxon>
        <taxon>Prorocentrales</taxon>
        <taxon>Prorocentraceae</taxon>
        <taxon>Prorocentrum</taxon>
    </lineage>
</organism>
<dbReference type="Proteomes" id="UP001189429">
    <property type="component" value="Unassembled WGS sequence"/>
</dbReference>
<proteinExistence type="predicted"/>
<evidence type="ECO:0000313" key="1">
    <source>
        <dbReference type="EMBL" id="CAK0854950.1"/>
    </source>
</evidence>